<evidence type="ECO:0000256" key="1">
    <source>
        <dbReference type="ARBA" id="ARBA00022884"/>
    </source>
</evidence>
<evidence type="ECO:0000256" key="2">
    <source>
        <dbReference type="PROSITE-ProRule" id="PRU00176"/>
    </source>
</evidence>
<feature type="compositionally biased region" description="Low complexity" evidence="3">
    <location>
        <begin position="179"/>
        <end position="197"/>
    </location>
</feature>
<protein>
    <recommendedName>
        <fullName evidence="4">RRM domain-containing protein</fullName>
    </recommendedName>
</protein>
<feature type="compositionally biased region" description="Basic and acidic residues" evidence="3">
    <location>
        <begin position="444"/>
        <end position="477"/>
    </location>
</feature>
<dbReference type="InterPro" id="IPR035979">
    <property type="entry name" value="RBD_domain_sf"/>
</dbReference>
<feature type="compositionally biased region" description="Basic and acidic residues" evidence="3">
    <location>
        <begin position="132"/>
        <end position="144"/>
    </location>
</feature>
<evidence type="ECO:0000259" key="4">
    <source>
        <dbReference type="PROSITE" id="PS50102"/>
    </source>
</evidence>
<dbReference type="GO" id="GO:0003729">
    <property type="term" value="F:mRNA binding"/>
    <property type="evidence" value="ECO:0007669"/>
    <property type="project" value="TreeGrafter"/>
</dbReference>
<proteinExistence type="predicted"/>
<dbReference type="PANTHER" id="PTHR48025:SF1">
    <property type="entry name" value="RRM DOMAIN-CONTAINING PROTEIN"/>
    <property type="match status" value="1"/>
</dbReference>
<organism evidence="5 6">
    <name type="scientific">Linnemannia exigua</name>
    <dbReference type="NCBI Taxonomy" id="604196"/>
    <lineage>
        <taxon>Eukaryota</taxon>
        <taxon>Fungi</taxon>
        <taxon>Fungi incertae sedis</taxon>
        <taxon>Mucoromycota</taxon>
        <taxon>Mortierellomycotina</taxon>
        <taxon>Mortierellomycetes</taxon>
        <taxon>Mortierellales</taxon>
        <taxon>Mortierellaceae</taxon>
        <taxon>Linnemannia</taxon>
    </lineage>
</organism>
<reference evidence="5" key="1">
    <citation type="journal article" date="2020" name="Fungal Divers.">
        <title>Resolving the Mortierellaceae phylogeny through synthesis of multi-gene phylogenetics and phylogenomics.</title>
        <authorList>
            <person name="Vandepol N."/>
            <person name="Liber J."/>
            <person name="Desiro A."/>
            <person name="Na H."/>
            <person name="Kennedy M."/>
            <person name="Barry K."/>
            <person name="Grigoriev I.V."/>
            <person name="Miller A.N."/>
            <person name="O'Donnell K."/>
            <person name="Stajich J.E."/>
            <person name="Bonito G."/>
        </authorList>
    </citation>
    <scope>NUCLEOTIDE SEQUENCE</scope>
    <source>
        <strain evidence="5">NRRL 28262</strain>
    </source>
</reference>
<feature type="domain" description="RRM" evidence="4">
    <location>
        <begin position="570"/>
        <end position="645"/>
    </location>
</feature>
<dbReference type="SMART" id="SM00360">
    <property type="entry name" value="RRM"/>
    <property type="match status" value="3"/>
</dbReference>
<feature type="domain" description="RRM" evidence="4">
    <location>
        <begin position="306"/>
        <end position="386"/>
    </location>
</feature>
<dbReference type="Proteomes" id="UP001194580">
    <property type="component" value="Unassembled WGS sequence"/>
</dbReference>
<feature type="compositionally biased region" description="Basic and acidic residues" evidence="3">
    <location>
        <begin position="51"/>
        <end position="93"/>
    </location>
</feature>
<dbReference type="EMBL" id="JAAAIL010000186">
    <property type="protein sequence ID" value="KAG0278557.1"/>
    <property type="molecule type" value="Genomic_DNA"/>
</dbReference>
<dbReference type="InterPro" id="IPR000504">
    <property type="entry name" value="RRM_dom"/>
</dbReference>
<dbReference type="Pfam" id="PF00076">
    <property type="entry name" value="RRM_1"/>
    <property type="match status" value="3"/>
</dbReference>
<feature type="compositionally biased region" description="Low complexity" evidence="3">
    <location>
        <begin position="94"/>
        <end position="123"/>
    </location>
</feature>
<keyword evidence="1 2" id="KW-0694">RNA-binding</keyword>
<comment type="caution">
    <text evidence="5">The sequence shown here is derived from an EMBL/GenBank/DDBJ whole genome shotgun (WGS) entry which is preliminary data.</text>
</comment>
<gene>
    <name evidence="5" type="ORF">BGZ95_003694</name>
</gene>
<dbReference type="InterPro" id="IPR050502">
    <property type="entry name" value="Euk_RNA-bind_prot"/>
</dbReference>
<dbReference type="PROSITE" id="PS50102">
    <property type="entry name" value="RRM"/>
    <property type="match status" value="3"/>
</dbReference>
<dbReference type="AlphaFoldDB" id="A0AAD4DHW9"/>
<feature type="compositionally biased region" description="Basic and acidic residues" evidence="3">
    <location>
        <begin position="518"/>
        <end position="536"/>
    </location>
</feature>
<evidence type="ECO:0000313" key="5">
    <source>
        <dbReference type="EMBL" id="KAG0278557.1"/>
    </source>
</evidence>
<feature type="region of interest" description="Disordered" evidence="3">
    <location>
        <begin position="1"/>
        <end position="197"/>
    </location>
</feature>
<dbReference type="CDD" id="cd00590">
    <property type="entry name" value="RRM_SF"/>
    <property type="match status" value="1"/>
</dbReference>
<feature type="compositionally biased region" description="Basic and acidic residues" evidence="3">
    <location>
        <begin position="152"/>
        <end position="178"/>
    </location>
</feature>
<evidence type="ECO:0000313" key="6">
    <source>
        <dbReference type="Proteomes" id="UP001194580"/>
    </source>
</evidence>
<accession>A0AAD4DHW9</accession>
<sequence length="645" mass="71944">MDDSYDQIMDSADDRGLTVNLGGSGADLLEEEDTHPRRSASYHHSSSSSHHNQDDGGRRRGADDTTSSSDRERERERDRDDYHRRRRDSRDYESNGAAGSGADRAGAAAAGGAASTTTAAPVRSRSRSPARQHHEDSYRDHRAYETSAATVSRDDKYETDRGGERGGERRGSDYERASRNGGRSRSRSPVSGTSTSRVAPSFLRERRVYVGNLAYDVSWTDLKDFMREVGPVAHADVLLGHDGRSKGCGVVEFQTVEDAKTAIRKMNDVVLRGRPVFVREDRESGERIGASGGRVQSTRSVDLAVRQVFVGNLPFSVHWKDLKDMFRRAGPVDRADVFMNGDMRSKGSGIVLFERAADVQRAIYSASLPEAVKERRNHLRILNACTLPQATFTQQTQQQDSPSEHQFSMIQYSPLSKRDIPTHNKNVIKQQLVDHSTSFDQDEPEARIVEEEETTKQSKEWHKENRDIGVQGRDKFGPKAGSRSSSHRADDYRPSTGGYSESRESRDRAYGSTSSSSRYDDYRRETTSGGRSREYYDSGSSSNHHSSSRSRRDDISMDSVPSGPAAGSGDRIYIRNLPFTTTNQDLRDLFRICGAIRAAEVLLQDGRAKGSGFVRFESFESADKAVAKFNGYNYGGRSLEITYDR</sequence>
<feature type="region of interest" description="Disordered" evidence="3">
    <location>
        <begin position="433"/>
        <end position="571"/>
    </location>
</feature>
<dbReference type="Gene3D" id="3.30.70.330">
    <property type="match status" value="3"/>
</dbReference>
<name>A0AAD4DHW9_9FUNG</name>
<keyword evidence="6" id="KW-1185">Reference proteome</keyword>
<evidence type="ECO:0000256" key="3">
    <source>
        <dbReference type="SAM" id="MobiDB-lite"/>
    </source>
</evidence>
<dbReference type="InterPro" id="IPR012677">
    <property type="entry name" value="Nucleotide-bd_a/b_plait_sf"/>
</dbReference>
<feature type="domain" description="RRM" evidence="4">
    <location>
        <begin position="206"/>
        <end position="283"/>
    </location>
</feature>
<dbReference type="PANTHER" id="PTHR48025">
    <property type="entry name" value="OS02G0815200 PROTEIN"/>
    <property type="match status" value="1"/>
</dbReference>
<dbReference type="SUPFAM" id="SSF54928">
    <property type="entry name" value="RNA-binding domain, RBD"/>
    <property type="match status" value="2"/>
</dbReference>